<keyword evidence="2" id="KW-1185">Reference proteome</keyword>
<reference evidence="1" key="1">
    <citation type="submission" date="2023-11" db="EMBL/GenBank/DDBJ databases">
        <title>Genome assemblies of two species of porcelain crab, Petrolisthes cinctipes and Petrolisthes manimaculis (Anomura: Porcellanidae).</title>
        <authorList>
            <person name="Angst P."/>
        </authorList>
    </citation>
    <scope>NUCLEOTIDE SEQUENCE</scope>
    <source>
        <strain evidence="1">PB745_02</strain>
        <tissue evidence="1">Gill</tissue>
    </source>
</reference>
<evidence type="ECO:0000313" key="2">
    <source>
        <dbReference type="Proteomes" id="UP001292094"/>
    </source>
</evidence>
<comment type="caution">
    <text evidence="1">The sequence shown here is derived from an EMBL/GenBank/DDBJ whole genome shotgun (WGS) entry which is preliminary data.</text>
</comment>
<name>A0AAE1U7I7_9EUCA</name>
<proteinExistence type="predicted"/>
<dbReference type="AlphaFoldDB" id="A0AAE1U7I7"/>
<evidence type="ECO:0000313" key="1">
    <source>
        <dbReference type="EMBL" id="KAK4313007.1"/>
    </source>
</evidence>
<gene>
    <name evidence="1" type="ORF">Pmani_015617</name>
</gene>
<sequence length="154" mass="17080">MCNKHFEGTAYIRNLKYELLNLPEPPQVKRFIPGPVPTLHPPIIEAAPNCNEDGHRDLEGTPVTADRMSPEQKIRRGTKRCFEEVSVVANDEPFQMGADASSENSLYQASSNTAEETLQSELMMSAMLFSSLDIENALDACVATDIDDVESKYS</sequence>
<dbReference type="EMBL" id="JAWZYT010001356">
    <property type="protein sequence ID" value="KAK4313007.1"/>
    <property type="molecule type" value="Genomic_DNA"/>
</dbReference>
<accession>A0AAE1U7I7</accession>
<dbReference type="Proteomes" id="UP001292094">
    <property type="component" value="Unassembled WGS sequence"/>
</dbReference>
<protein>
    <submittedName>
        <fullName evidence="1">Uncharacterized protein</fullName>
    </submittedName>
</protein>
<organism evidence="1 2">
    <name type="scientific">Petrolisthes manimaculis</name>
    <dbReference type="NCBI Taxonomy" id="1843537"/>
    <lineage>
        <taxon>Eukaryota</taxon>
        <taxon>Metazoa</taxon>
        <taxon>Ecdysozoa</taxon>
        <taxon>Arthropoda</taxon>
        <taxon>Crustacea</taxon>
        <taxon>Multicrustacea</taxon>
        <taxon>Malacostraca</taxon>
        <taxon>Eumalacostraca</taxon>
        <taxon>Eucarida</taxon>
        <taxon>Decapoda</taxon>
        <taxon>Pleocyemata</taxon>
        <taxon>Anomura</taxon>
        <taxon>Galatheoidea</taxon>
        <taxon>Porcellanidae</taxon>
        <taxon>Petrolisthes</taxon>
    </lineage>
</organism>